<evidence type="ECO:0000313" key="2">
    <source>
        <dbReference type="EMBL" id="SEO05795.1"/>
    </source>
</evidence>
<dbReference type="OrthoDB" id="7108001at2"/>
<proteinExistence type="predicted"/>
<organism evidence="2 3">
    <name type="scientific">Pseudorhodobacter antarcticus</name>
    <dbReference type="NCBI Taxonomy" id="1077947"/>
    <lineage>
        <taxon>Bacteria</taxon>
        <taxon>Pseudomonadati</taxon>
        <taxon>Pseudomonadota</taxon>
        <taxon>Alphaproteobacteria</taxon>
        <taxon>Rhodobacterales</taxon>
        <taxon>Paracoccaceae</taxon>
        <taxon>Pseudorhodobacter</taxon>
    </lineage>
</organism>
<name>A0A1H8LL02_9RHOB</name>
<feature type="region of interest" description="Disordered" evidence="1">
    <location>
        <begin position="221"/>
        <end position="240"/>
    </location>
</feature>
<keyword evidence="3" id="KW-1185">Reference proteome</keyword>
<evidence type="ECO:0000313" key="3">
    <source>
        <dbReference type="Proteomes" id="UP000183002"/>
    </source>
</evidence>
<gene>
    <name evidence="2" type="ORF">SAMN05216227_10432</name>
</gene>
<evidence type="ECO:0000256" key="1">
    <source>
        <dbReference type="SAM" id="MobiDB-lite"/>
    </source>
</evidence>
<dbReference type="EMBL" id="FOCO01000043">
    <property type="protein sequence ID" value="SEO05795.1"/>
    <property type="molecule type" value="Genomic_DNA"/>
</dbReference>
<reference evidence="2 3" key="1">
    <citation type="submission" date="2016-10" db="EMBL/GenBank/DDBJ databases">
        <authorList>
            <person name="de Groot N.N."/>
        </authorList>
    </citation>
    <scope>NUCLEOTIDE SEQUENCE [LARGE SCALE GENOMIC DNA]</scope>
    <source>
        <strain evidence="2 3">CGMCC 1.10836</strain>
    </source>
</reference>
<protein>
    <submittedName>
        <fullName evidence="2">Uncharacterized protein</fullName>
    </submittedName>
</protein>
<dbReference type="RefSeq" id="WP_050520648.1">
    <property type="nucleotide sequence ID" value="NZ_FOCO01000043.1"/>
</dbReference>
<sequence length="308" mass="35415">MIDELKFRASLNFMILRCIGGGLLATLKPTDPFLLGGTYLRRSDRIFTDIEPLRKQAVNKLNSVGVEDLKVGFSELGQPQTEAWKKWVYEKRQEVKEQFSYVQGWLGLQFVPEKYVANYDYWAKAGFFTMEEAVWLSLGLEPLTELDKMLNAGSLKRAEDIDACETVRAQFKLFKRALDPYGFESKFQVRDVLNWINQVDLDVHSGYRNMLQRMVDRVSKDEANTETIESQGSDKPERFEGREKVSLAKLLLAMAITEYGYDPTARRSPIPREMQDIAASLGLEVSQDTIRHYLQLGARHLPSDWKPD</sequence>
<accession>A0A1H8LL02</accession>
<dbReference type="AlphaFoldDB" id="A0A1H8LL02"/>
<dbReference type="STRING" id="1077947.SAMN05216227_10432"/>
<dbReference type="Proteomes" id="UP000183002">
    <property type="component" value="Unassembled WGS sequence"/>
</dbReference>